<dbReference type="RefSeq" id="WP_165327485.1">
    <property type="nucleotide sequence ID" value="NZ_CP049109.1"/>
</dbReference>
<organism evidence="3 4">
    <name type="scientific">Stakelama tenebrarum</name>
    <dbReference type="NCBI Taxonomy" id="2711215"/>
    <lineage>
        <taxon>Bacteria</taxon>
        <taxon>Pseudomonadati</taxon>
        <taxon>Pseudomonadota</taxon>
        <taxon>Alphaproteobacteria</taxon>
        <taxon>Sphingomonadales</taxon>
        <taxon>Sphingomonadaceae</taxon>
        <taxon>Stakelama</taxon>
    </lineage>
</organism>
<dbReference type="AlphaFoldDB" id="A0A6G6Y6E7"/>
<dbReference type="InterPro" id="IPR011335">
    <property type="entry name" value="Restrct_endonuc-II-like"/>
</dbReference>
<dbReference type="Gene3D" id="3.40.960.10">
    <property type="entry name" value="VSR Endonuclease"/>
    <property type="match status" value="1"/>
</dbReference>
<evidence type="ECO:0000313" key="3">
    <source>
        <dbReference type="EMBL" id="QIG80479.1"/>
    </source>
</evidence>
<dbReference type="InterPro" id="IPR007569">
    <property type="entry name" value="DUF559"/>
</dbReference>
<feature type="region of interest" description="Disordered" evidence="1">
    <location>
        <begin position="1"/>
        <end position="20"/>
    </location>
</feature>
<dbReference type="Proteomes" id="UP000501568">
    <property type="component" value="Chromosome"/>
</dbReference>
<feature type="domain" description="DUF559" evidence="2">
    <location>
        <begin position="11"/>
        <end position="114"/>
    </location>
</feature>
<protein>
    <submittedName>
        <fullName evidence="3">DUF559 domain-containing protein</fullName>
    </submittedName>
</protein>
<dbReference type="InterPro" id="IPR047216">
    <property type="entry name" value="Endonuclease_DUF559_bact"/>
</dbReference>
<feature type="compositionally biased region" description="Basic and acidic residues" evidence="1">
    <location>
        <begin position="1"/>
        <end position="11"/>
    </location>
</feature>
<dbReference type="PANTHER" id="PTHR38590">
    <property type="entry name" value="BLL0828 PROTEIN"/>
    <property type="match status" value="1"/>
</dbReference>
<dbReference type="CDD" id="cd01038">
    <property type="entry name" value="Endonuclease_DUF559"/>
    <property type="match status" value="1"/>
</dbReference>
<sequence>MGTVEGIDRPTKTARKLRNRATPAERMLWRRLNGRKLGVRFNRQMPVGPFVCDFMCRSEMLIVELDGHSHDVRTEADDLRQRFIESRGFRVLRFSNAEVLGNVDGVIEGIAFALKKGPPPAPPASGRGEDT</sequence>
<proteinExistence type="predicted"/>
<gene>
    <name evidence="3" type="ORF">G5C33_12280</name>
</gene>
<evidence type="ECO:0000259" key="2">
    <source>
        <dbReference type="Pfam" id="PF04480"/>
    </source>
</evidence>
<dbReference type="Pfam" id="PF04480">
    <property type="entry name" value="DUF559"/>
    <property type="match status" value="1"/>
</dbReference>
<dbReference type="SUPFAM" id="SSF52980">
    <property type="entry name" value="Restriction endonuclease-like"/>
    <property type="match status" value="1"/>
</dbReference>
<dbReference type="EMBL" id="CP049109">
    <property type="protein sequence ID" value="QIG80479.1"/>
    <property type="molecule type" value="Genomic_DNA"/>
</dbReference>
<keyword evidence="4" id="KW-1185">Reference proteome</keyword>
<evidence type="ECO:0000313" key="4">
    <source>
        <dbReference type="Proteomes" id="UP000501568"/>
    </source>
</evidence>
<reference evidence="3 4" key="1">
    <citation type="submission" date="2020-02" db="EMBL/GenBank/DDBJ databases">
        <authorList>
            <person name="Zheng R.K."/>
            <person name="Sun C.M."/>
        </authorList>
    </citation>
    <scope>NUCLEOTIDE SEQUENCE [LARGE SCALE GENOMIC DNA]</scope>
    <source>
        <strain evidence="4">zrk23</strain>
    </source>
</reference>
<dbReference type="PANTHER" id="PTHR38590:SF1">
    <property type="entry name" value="BLL0828 PROTEIN"/>
    <property type="match status" value="1"/>
</dbReference>
<accession>A0A6G6Y6E7</accession>
<evidence type="ECO:0000256" key="1">
    <source>
        <dbReference type="SAM" id="MobiDB-lite"/>
    </source>
</evidence>
<name>A0A6G6Y6E7_9SPHN</name>
<dbReference type="KEGG" id="spzr:G5C33_12280"/>